<dbReference type="Gene3D" id="3.20.20.80">
    <property type="entry name" value="Glycosidases"/>
    <property type="match status" value="1"/>
</dbReference>
<dbReference type="SUPFAM" id="SSF51445">
    <property type="entry name" value="(Trans)glycosidases"/>
    <property type="match status" value="1"/>
</dbReference>
<proteinExistence type="inferred from homology"/>
<dbReference type="InterPro" id="IPR013780">
    <property type="entry name" value="Glyco_hydro_b"/>
</dbReference>
<dbReference type="Pfam" id="PF01120">
    <property type="entry name" value="Alpha_L_fucos"/>
    <property type="match status" value="1"/>
</dbReference>
<feature type="domain" description="Alpha-L-fucosidase C-terminal" evidence="7">
    <location>
        <begin position="44"/>
        <end position="119"/>
    </location>
</feature>
<comment type="similarity">
    <text evidence="1">Belongs to the glycosyl hydrolase 29 family.</text>
</comment>
<gene>
    <name evidence="8" type="ORF">TSIB3V08_LOCUS13403</name>
</gene>
<dbReference type="Pfam" id="PF16757">
    <property type="entry name" value="Fucosidase_C"/>
    <property type="match status" value="1"/>
</dbReference>
<dbReference type="InterPro" id="IPR057739">
    <property type="entry name" value="Glyco_hydro_29_N"/>
</dbReference>
<reference evidence="8" key="1">
    <citation type="submission" date="2020-11" db="EMBL/GenBank/DDBJ databases">
        <authorList>
            <person name="Tran Van P."/>
        </authorList>
    </citation>
    <scope>NUCLEOTIDE SEQUENCE</scope>
</reference>
<evidence type="ECO:0000256" key="5">
    <source>
        <dbReference type="ARBA" id="ARBA00023295"/>
    </source>
</evidence>
<dbReference type="PANTHER" id="PTHR10030">
    <property type="entry name" value="ALPHA-L-FUCOSIDASE"/>
    <property type="match status" value="1"/>
</dbReference>
<evidence type="ECO:0000259" key="6">
    <source>
        <dbReference type="Pfam" id="PF01120"/>
    </source>
</evidence>
<evidence type="ECO:0000313" key="8">
    <source>
        <dbReference type="EMBL" id="CAD7269403.1"/>
    </source>
</evidence>
<accession>A0A7R9G6U4</accession>
<protein>
    <recommendedName>
        <fullName evidence="2">alpha-L-fucosidase</fullName>
        <ecNumber evidence="2">3.2.1.51</ecNumber>
    </recommendedName>
</protein>
<dbReference type="InterPro" id="IPR017853">
    <property type="entry name" value="GH"/>
</dbReference>
<keyword evidence="3" id="KW-0732">Signal</keyword>
<evidence type="ECO:0000256" key="2">
    <source>
        <dbReference type="ARBA" id="ARBA00012662"/>
    </source>
</evidence>
<sequence length="125" mass="13902">MLMNVGPTKEGVIAPIYEERLRQMGTWLDINGEAIYSTRYWSVQNDANNTDVCAVYAISLVWPSNRQLTLGSVLLAEDATVTLFGYSGELTWTDTGSEILVDFPQRDLVSSDWAYAIKMVGATSR</sequence>
<evidence type="ECO:0000259" key="7">
    <source>
        <dbReference type="Pfam" id="PF16757"/>
    </source>
</evidence>
<keyword evidence="4" id="KW-0378">Hydrolase</keyword>
<evidence type="ECO:0000256" key="1">
    <source>
        <dbReference type="ARBA" id="ARBA00007951"/>
    </source>
</evidence>
<evidence type="ECO:0000256" key="3">
    <source>
        <dbReference type="ARBA" id="ARBA00022729"/>
    </source>
</evidence>
<dbReference type="GO" id="GO:0006004">
    <property type="term" value="P:fucose metabolic process"/>
    <property type="evidence" value="ECO:0007669"/>
    <property type="project" value="TreeGrafter"/>
</dbReference>
<dbReference type="GO" id="GO:0005764">
    <property type="term" value="C:lysosome"/>
    <property type="evidence" value="ECO:0007669"/>
    <property type="project" value="TreeGrafter"/>
</dbReference>
<dbReference type="EMBL" id="OC025094">
    <property type="protein sequence ID" value="CAD7269403.1"/>
    <property type="molecule type" value="Genomic_DNA"/>
</dbReference>
<dbReference type="GO" id="GO:0004560">
    <property type="term" value="F:alpha-L-fucosidase activity"/>
    <property type="evidence" value="ECO:0007669"/>
    <property type="project" value="UniProtKB-EC"/>
</dbReference>
<dbReference type="InterPro" id="IPR000933">
    <property type="entry name" value="Glyco_hydro_29"/>
</dbReference>
<feature type="domain" description="Glycoside hydrolase family 29 N-terminal" evidence="6">
    <location>
        <begin position="1"/>
        <end position="33"/>
    </location>
</feature>
<dbReference type="PANTHER" id="PTHR10030:SF37">
    <property type="entry name" value="ALPHA-L-FUCOSIDASE-RELATED"/>
    <property type="match status" value="1"/>
</dbReference>
<dbReference type="Gene3D" id="2.60.40.1180">
    <property type="entry name" value="Golgi alpha-mannosidase II"/>
    <property type="match status" value="1"/>
</dbReference>
<evidence type="ECO:0000256" key="4">
    <source>
        <dbReference type="ARBA" id="ARBA00022801"/>
    </source>
</evidence>
<dbReference type="InterPro" id="IPR031919">
    <property type="entry name" value="Fucosidase_C"/>
</dbReference>
<dbReference type="GO" id="GO:0016139">
    <property type="term" value="P:glycoside catabolic process"/>
    <property type="evidence" value="ECO:0007669"/>
    <property type="project" value="TreeGrafter"/>
</dbReference>
<dbReference type="EC" id="3.2.1.51" evidence="2"/>
<keyword evidence="5" id="KW-0326">Glycosidase</keyword>
<dbReference type="AlphaFoldDB" id="A0A7R9G6U4"/>
<name>A0A7R9G6U4_TIMSH</name>
<organism evidence="8">
    <name type="scientific">Timema shepardi</name>
    <name type="common">Walking stick</name>
    <dbReference type="NCBI Taxonomy" id="629360"/>
    <lineage>
        <taxon>Eukaryota</taxon>
        <taxon>Metazoa</taxon>
        <taxon>Ecdysozoa</taxon>
        <taxon>Arthropoda</taxon>
        <taxon>Hexapoda</taxon>
        <taxon>Insecta</taxon>
        <taxon>Pterygota</taxon>
        <taxon>Neoptera</taxon>
        <taxon>Polyneoptera</taxon>
        <taxon>Phasmatodea</taxon>
        <taxon>Timematodea</taxon>
        <taxon>Timematoidea</taxon>
        <taxon>Timematidae</taxon>
        <taxon>Timema</taxon>
    </lineage>
</organism>